<keyword evidence="3" id="KW-1185">Reference proteome</keyword>
<evidence type="ECO:0000313" key="3">
    <source>
        <dbReference type="Proteomes" id="UP001331761"/>
    </source>
</evidence>
<dbReference type="AlphaFoldDB" id="A0AAN8IIG0"/>
<name>A0AAN8IIG0_TRICO</name>
<reference evidence="2 3" key="1">
    <citation type="submission" date="2019-10" db="EMBL/GenBank/DDBJ databases">
        <title>Assembly and Annotation for the nematode Trichostrongylus colubriformis.</title>
        <authorList>
            <person name="Martin J."/>
        </authorList>
    </citation>
    <scope>NUCLEOTIDE SEQUENCE [LARGE SCALE GENOMIC DNA]</scope>
    <source>
        <strain evidence="2">G859</strain>
        <tissue evidence="2">Whole worm</tissue>
    </source>
</reference>
<keyword evidence="1" id="KW-0472">Membrane</keyword>
<comment type="caution">
    <text evidence="2">The sequence shown here is derived from an EMBL/GenBank/DDBJ whole genome shotgun (WGS) entry which is preliminary data.</text>
</comment>
<evidence type="ECO:0000256" key="1">
    <source>
        <dbReference type="SAM" id="Phobius"/>
    </source>
</evidence>
<protein>
    <submittedName>
        <fullName evidence="2">Uncharacterized protein</fullName>
    </submittedName>
</protein>
<feature type="transmembrane region" description="Helical" evidence="1">
    <location>
        <begin position="59"/>
        <end position="80"/>
    </location>
</feature>
<sequence length="152" mass="17106">MGLPSELYNVNQSMDIWVVICMFALTGGGFLTTLLMFYGLKTEQAKFLSPKLTFIQLEITILMMLAAIAILAMSFGISLTHQLFSLFVKVPEMERDFGPIWPFCISVISFFAAAICVWMRVLISGAAEFILDKQFFTDAPSIEMEKTLPRPE</sequence>
<dbReference type="EMBL" id="WIXE01013856">
    <property type="protein sequence ID" value="KAK5974746.1"/>
    <property type="molecule type" value="Genomic_DNA"/>
</dbReference>
<keyword evidence="1" id="KW-1133">Transmembrane helix</keyword>
<feature type="transmembrane region" description="Helical" evidence="1">
    <location>
        <begin position="100"/>
        <end position="123"/>
    </location>
</feature>
<feature type="transmembrane region" description="Helical" evidence="1">
    <location>
        <begin position="16"/>
        <end position="38"/>
    </location>
</feature>
<accession>A0AAN8IIG0</accession>
<organism evidence="2 3">
    <name type="scientific">Trichostrongylus colubriformis</name>
    <name type="common">Black scour worm</name>
    <dbReference type="NCBI Taxonomy" id="6319"/>
    <lineage>
        <taxon>Eukaryota</taxon>
        <taxon>Metazoa</taxon>
        <taxon>Ecdysozoa</taxon>
        <taxon>Nematoda</taxon>
        <taxon>Chromadorea</taxon>
        <taxon>Rhabditida</taxon>
        <taxon>Rhabditina</taxon>
        <taxon>Rhabditomorpha</taxon>
        <taxon>Strongyloidea</taxon>
        <taxon>Trichostrongylidae</taxon>
        <taxon>Trichostrongylus</taxon>
    </lineage>
</organism>
<keyword evidence="1" id="KW-0812">Transmembrane</keyword>
<dbReference type="Proteomes" id="UP001331761">
    <property type="component" value="Unassembled WGS sequence"/>
</dbReference>
<gene>
    <name evidence="2" type="ORF">GCK32_002984</name>
</gene>
<proteinExistence type="predicted"/>
<evidence type="ECO:0000313" key="2">
    <source>
        <dbReference type="EMBL" id="KAK5974746.1"/>
    </source>
</evidence>